<dbReference type="EMBL" id="JADGIK010000013">
    <property type="protein sequence ID" value="MBF0598299.1"/>
    <property type="molecule type" value="Genomic_DNA"/>
</dbReference>
<keyword evidence="6" id="KW-0411">Iron-sulfur</keyword>
<dbReference type="SFLD" id="SFLDS00029">
    <property type="entry name" value="Radical_SAM"/>
    <property type="match status" value="1"/>
</dbReference>
<dbReference type="Proteomes" id="UP000608754">
    <property type="component" value="Unassembled WGS sequence"/>
</dbReference>
<reference evidence="8" key="1">
    <citation type="submission" date="2020-10" db="EMBL/GenBank/DDBJ databases">
        <authorList>
            <person name="Lu T."/>
            <person name="Wang Q."/>
            <person name="Han X."/>
        </authorList>
    </citation>
    <scope>NUCLEOTIDE SEQUENCE</scope>
    <source>
        <strain evidence="8">WQ 117</strain>
    </source>
</reference>
<proteinExistence type="predicted"/>
<dbReference type="CDD" id="cd01335">
    <property type="entry name" value="Radical_SAM"/>
    <property type="match status" value="1"/>
</dbReference>
<protein>
    <submittedName>
        <fullName evidence="8">Radical SAM protein</fullName>
    </submittedName>
</protein>
<evidence type="ECO:0000259" key="7">
    <source>
        <dbReference type="PROSITE" id="PS51918"/>
    </source>
</evidence>
<evidence type="ECO:0000313" key="8">
    <source>
        <dbReference type="EMBL" id="MBF0598299.1"/>
    </source>
</evidence>
<dbReference type="UniPathway" id="UPA00782"/>
<dbReference type="InterPro" id="IPR058240">
    <property type="entry name" value="rSAM_sf"/>
</dbReference>
<feature type="domain" description="Radical SAM core" evidence="7">
    <location>
        <begin position="87"/>
        <end position="310"/>
    </location>
</feature>
<dbReference type="PANTHER" id="PTHR43787:SF3">
    <property type="entry name" value="ARYLSULFATASE REGULATORY PROTEIN"/>
    <property type="match status" value="1"/>
</dbReference>
<dbReference type="GO" id="GO:0046872">
    <property type="term" value="F:metal ion binding"/>
    <property type="evidence" value="ECO:0007669"/>
    <property type="project" value="UniProtKB-KW"/>
</dbReference>
<keyword evidence="3" id="KW-0949">S-adenosyl-L-methionine</keyword>
<dbReference type="Pfam" id="PF04055">
    <property type="entry name" value="Radical_SAM"/>
    <property type="match status" value="1"/>
</dbReference>
<accession>A0A8J7FRK1</accession>
<dbReference type="SUPFAM" id="SSF102114">
    <property type="entry name" value="Radical SAM enzymes"/>
    <property type="match status" value="1"/>
</dbReference>
<evidence type="ECO:0000256" key="5">
    <source>
        <dbReference type="ARBA" id="ARBA00023004"/>
    </source>
</evidence>
<dbReference type="RefSeq" id="WP_194183884.1">
    <property type="nucleotide sequence ID" value="NZ_JADGIK010000013.1"/>
</dbReference>
<evidence type="ECO:0000313" key="9">
    <source>
        <dbReference type="Proteomes" id="UP000608754"/>
    </source>
</evidence>
<organism evidence="8 9">
    <name type="scientific">Faecalibacter rhinopitheci</name>
    <dbReference type="NCBI Taxonomy" id="2779678"/>
    <lineage>
        <taxon>Bacteria</taxon>
        <taxon>Pseudomonadati</taxon>
        <taxon>Bacteroidota</taxon>
        <taxon>Flavobacteriia</taxon>
        <taxon>Flavobacteriales</taxon>
        <taxon>Weeksellaceae</taxon>
        <taxon>Faecalibacter</taxon>
    </lineage>
</organism>
<dbReference type="InterPro" id="IPR023885">
    <property type="entry name" value="4Fe4S-binding_SPASM_dom"/>
</dbReference>
<evidence type="ECO:0000256" key="1">
    <source>
        <dbReference type="ARBA" id="ARBA00001966"/>
    </source>
</evidence>
<keyword evidence="9" id="KW-1185">Reference proteome</keyword>
<dbReference type="GO" id="GO:0003824">
    <property type="term" value="F:catalytic activity"/>
    <property type="evidence" value="ECO:0007669"/>
    <property type="project" value="InterPro"/>
</dbReference>
<evidence type="ECO:0000256" key="6">
    <source>
        <dbReference type="ARBA" id="ARBA00023014"/>
    </source>
</evidence>
<dbReference type="InterPro" id="IPR007197">
    <property type="entry name" value="rSAM"/>
</dbReference>
<dbReference type="NCBIfam" id="TIGR04085">
    <property type="entry name" value="rSAM_more_4Fe4S"/>
    <property type="match status" value="1"/>
</dbReference>
<name>A0A8J7FRK1_9FLAO</name>
<dbReference type="AlphaFoldDB" id="A0A8J7FRK1"/>
<gene>
    <name evidence="8" type="ORF">IM532_12750</name>
</gene>
<sequence>MKNSQFNSFFPYQNKMIGYNSFSNKFLVLEPMLFDLLDSGIKHDSIDELKDIHKDFYDHLVINEFIIDNNEDEVLKVKKLREKIDFNDESYTMVVNPTMNCNFKCWYCYESHIKGSKMNNEVLDKVEKHVRNIIKTQPNLKFFNLSFFGGEPLLNYKDVVKPMMNKISEICLDNNIQFGCGFTTNGLLLNEDMIKEMNNITHPIYQITLDGDEKRHNEVRFINKKRGSFIEIVNNILLLIKNECRVTIRINVSEETLENVKGITKYFKFLSDKEKQFMNFSFHRVWQEEKINVDDKLRDIVGYFRSIGLDTHNEGVLLDAVKNSCYADKKYQSTINYNGDVFKCTARDFKKENREGELLEDGSILWNETFNERMDIKFKNKPCLSCKILPLCNGGCSQHALENKGTDYCVHNFDEDEKLKLIKDKFFYHLQKN</sequence>
<evidence type="ECO:0000256" key="2">
    <source>
        <dbReference type="ARBA" id="ARBA00022485"/>
    </source>
</evidence>
<keyword evidence="4" id="KW-0479">Metal-binding</keyword>
<dbReference type="PROSITE" id="PS51918">
    <property type="entry name" value="RADICAL_SAM"/>
    <property type="match status" value="1"/>
</dbReference>
<dbReference type="GO" id="GO:0051539">
    <property type="term" value="F:4 iron, 4 sulfur cluster binding"/>
    <property type="evidence" value="ECO:0007669"/>
    <property type="project" value="UniProtKB-KW"/>
</dbReference>
<dbReference type="SFLD" id="SFLDG01067">
    <property type="entry name" value="SPASM/twitch_domain_containing"/>
    <property type="match status" value="1"/>
</dbReference>
<dbReference type="InterPro" id="IPR013785">
    <property type="entry name" value="Aldolase_TIM"/>
</dbReference>
<comment type="caution">
    <text evidence="8">The sequence shown here is derived from an EMBL/GenBank/DDBJ whole genome shotgun (WGS) entry which is preliminary data.</text>
</comment>
<dbReference type="PANTHER" id="PTHR43787">
    <property type="entry name" value="FEMO COFACTOR BIOSYNTHESIS PROTEIN NIFB-RELATED"/>
    <property type="match status" value="1"/>
</dbReference>
<comment type="cofactor">
    <cofactor evidence="1">
        <name>[4Fe-4S] cluster</name>
        <dbReference type="ChEBI" id="CHEBI:49883"/>
    </cofactor>
</comment>
<dbReference type="Gene3D" id="3.20.20.70">
    <property type="entry name" value="Aldolase class I"/>
    <property type="match status" value="1"/>
</dbReference>
<evidence type="ECO:0000256" key="3">
    <source>
        <dbReference type="ARBA" id="ARBA00022691"/>
    </source>
</evidence>
<keyword evidence="2" id="KW-0004">4Fe-4S</keyword>
<evidence type="ECO:0000256" key="4">
    <source>
        <dbReference type="ARBA" id="ARBA00022723"/>
    </source>
</evidence>
<keyword evidence="5" id="KW-0408">Iron</keyword>